<dbReference type="EMBL" id="FMUI01000006">
    <property type="protein sequence ID" value="SCX50511.1"/>
    <property type="molecule type" value="Genomic_DNA"/>
</dbReference>
<evidence type="ECO:0000256" key="1">
    <source>
        <dbReference type="ARBA" id="ARBA00007261"/>
    </source>
</evidence>
<keyword evidence="3" id="KW-0378">Hydrolase</keyword>
<dbReference type="InterPro" id="IPR050626">
    <property type="entry name" value="Peptidase_M16"/>
</dbReference>
<sequence length="499" mass="55580">MQGTKIRLLTGGLLMLAAVGYVQADALQPDPAWQQGTLANGFQWQVLATPQRPSDRIEIRLSIDTGSLTEGSQQSGFSHFIPRVALTHSGRLEPSQVRSLWQQGIDPKRPLPPALVSYEYTQYNLSLPNNRSDLLKEAMVYLADAAGNLTITPETVNHALASNDMVATWPPDTKDSWWRYRLKGSPLLGHDPAGTLKEPVDAAQLKGFYEKWYTPDAMTLIVVGNVDSRAIAEQIGKTFGELKGKRQTPAPVATLSPLPRQSVSLMTEGVTQDRLSIMWDSAWQPIRESAALERYWRADLAREALFWHIQQNLSKNNAKEIGLGFDCRVLFQRAQCAINVDSPNDKLNTNVGVIARELAKVREKGLPEEEFKALIAQKNLELQKLFATYARASTDILISQRMRSLQNQVVDIAPEQYQKLRQSFLNNLTPQMLNQDLHQQLSQDMALVLLQPKGEPEFNMKDLQATWDEVMAPPADNAAAPAASGDESHSDVSDIPPQQ</sequence>
<evidence type="ECO:0000256" key="3">
    <source>
        <dbReference type="ARBA" id="ARBA00022801"/>
    </source>
</evidence>
<evidence type="ECO:0000313" key="11">
    <source>
        <dbReference type="Proteomes" id="UP000183569"/>
    </source>
</evidence>
<dbReference type="SUPFAM" id="SSF63411">
    <property type="entry name" value="LuxS/MPP-like metallohydrolase"/>
    <property type="match status" value="2"/>
</dbReference>
<dbReference type="GO" id="GO:0008237">
    <property type="term" value="F:metallopeptidase activity"/>
    <property type="evidence" value="ECO:0007669"/>
    <property type="project" value="UniProtKB-KW"/>
</dbReference>
<dbReference type="Pfam" id="PF05193">
    <property type="entry name" value="Peptidase_M16_C"/>
    <property type="match status" value="1"/>
</dbReference>
<keyword evidence="4" id="KW-0862">Zinc</keyword>
<evidence type="ECO:0000256" key="5">
    <source>
        <dbReference type="ARBA" id="ARBA00023049"/>
    </source>
</evidence>
<dbReference type="Proteomes" id="UP000183569">
    <property type="component" value="Unassembled WGS sequence"/>
</dbReference>
<evidence type="ECO:0000256" key="4">
    <source>
        <dbReference type="ARBA" id="ARBA00022833"/>
    </source>
</evidence>
<evidence type="ECO:0000256" key="2">
    <source>
        <dbReference type="ARBA" id="ARBA00022670"/>
    </source>
</evidence>
<evidence type="ECO:0000313" key="10">
    <source>
        <dbReference type="EMBL" id="SCX50511.1"/>
    </source>
</evidence>
<dbReference type="AlphaFoldDB" id="A0A1G4YAM5"/>
<accession>A0A1G4YAM5</accession>
<feature type="signal peptide" evidence="7">
    <location>
        <begin position="1"/>
        <end position="24"/>
    </location>
</feature>
<dbReference type="GeneID" id="23846914"/>
<name>A0A1G4YAM5_9ENTR</name>
<dbReference type="GO" id="GO:0006508">
    <property type="term" value="P:proteolysis"/>
    <property type="evidence" value="ECO:0007669"/>
    <property type="project" value="UniProtKB-KW"/>
</dbReference>
<reference evidence="10 11" key="1">
    <citation type="submission" date="2016-10" db="EMBL/GenBank/DDBJ databases">
        <authorList>
            <person name="Varghese N."/>
            <person name="Submissions S."/>
        </authorList>
    </citation>
    <scope>NUCLEOTIDE SEQUENCE [LARGE SCALE GENOMIC DNA]</scope>
    <source>
        <strain evidence="10 11">CGMCC 1.12102</strain>
    </source>
</reference>
<proteinExistence type="inferred from homology"/>
<keyword evidence="7" id="KW-0732">Signal</keyword>
<dbReference type="InterPro" id="IPR007863">
    <property type="entry name" value="Peptidase_M16_C"/>
</dbReference>
<comment type="caution">
    <text evidence="10">The sequence shown here is derived from an EMBL/GenBank/DDBJ whole genome shotgun (WGS) entry which is preliminary data.</text>
</comment>
<dbReference type="InterPro" id="IPR011249">
    <property type="entry name" value="Metalloenz_LuxS/M16"/>
</dbReference>
<feature type="chain" id="PRO_5032890282" evidence="7">
    <location>
        <begin position="25"/>
        <end position="499"/>
    </location>
</feature>
<feature type="region of interest" description="Disordered" evidence="6">
    <location>
        <begin position="470"/>
        <end position="499"/>
    </location>
</feature>
<evidence type="ECO:0000259" key="8">
    <source>
        <dbReference type="Pfam" id="PF00675"/>
    </source>
</evidence>
<evidence type="ECO:0000259" key="9">
    <source>
        <dbReference type="Pfam" id="PF05193"/>
    </source>
</evidence>
<gene>
    <name evidence="10" type="ORF">SAMN02927897_02266</name>
</gene>
<feature type="domain" description="Peptidase M16 N-terminal" evidence="8">
    <location>
        <begin position="50"/>
        <end position="158"/>
    </location>
</feature>
<dbReference type="PANTHER" id="PTHR43690">
    <property type="entry name" value="NARDILYSIN"/>
    <property type="match status" value="1"/>
</dbReference>
<evidence type="ECO:0000256" key="7">
    <source>
        <dbReference type="SAM" id="SignalP"/>
    </source>
</evidence>
<dbReference type="Pfam" id="PF00675">
    <property type="entry name" value="Peptidase_M16"/>
    <property type="match status" value="1"/>
</dbReference>
<dbReference type="GO" id="GO:0046872">
    <property type="term" value="F:metal ion binding"/>
    <property type="evidence" value="ECO:0007669"/>
    <property type="project" value="InterPro"/>
</dbReference>
<evidence type="ECO:0000256" key="6">
    <source>
        <dbReference type="SAM" id="MobiDB-lite"/>
    </source>
</evidence>
<dbReference type="InterPro" id="IPR011765">
    <property type="entry name" value="Pept_M16_N"/>
</dbReference>
<keyword evidence="2" id="KW-0645">Protease</keyword>
<dbReference type="PANTHER" id="PTHR43690:SF17">
    <property type="entry name" value="PROTEIN YHJJ"/>
    <property type="match status" value="1"/>
</dbReference>
<feature type="domain" description="Peptidase M16 C-terminal" evidence="9">
    <location>
        <begin position="200"/>
        <end position="377"/>
    </location>
</feature>
<protein>
    <submittedName>
        <fullName evidence="10">Predicted Zn-dependent peptidase</fullName>
    </submittedName>
</protein>
<feature type="compositionally biased region" description="Low complexity" evidence="6">
    <location>
        <begin position="472"/>
        <end position="483"/>
    </location>
</feature>
<dbReference type="Gene3D" id="3.30.830.10">
    <property type="entry name" value="Metalloenzyme, LuxS/M16 peptidase-like"/>
    <property type="match status" value="2"/>
</dbReference>
<comment type="similarity">
    <text evidence="1">Belongs to the peptidase M16 family.</text>
</comment>
<organism evidence="10 11">
    <name type="scientific">Kosakonia sacchari</name>
    <dbReference type="NCBI Taxonomy" id="1158459"/>
    <lineage>
        <taxon>Bacteria</taxon>
        <taxon>Pseudomonadati</taxon>
        <taxon>Pseudomonadota</taxon>
        <taxon>Gammaproteobacteria</taxon>
        <taxon>Enterobacterales</taxon>
        <taxon>Enterobacteriaceae</taxon>
        <taxon>Kosakonia</taxon>
    </lineage>
</organism>
<keyword evidence="5" id="KW-0482">Metalloprotease</keyword>
<dbReference type="RefSeq" id="WP_017458266.1">
    <property type="nucleotide sequence ID" value="NZ_CP016337.1"/>
</dbReference>